<dbReference type="PANTHER" id="PTHR15239">
    <property type="entry name" value="NUCLEAR EXPORT MEDIATOR FACTOR NEMF"/>
    <property type="match status" value="1"/>
</dbReference>
<dbReference type="PANTHER" id="PTHR15239:SF6">
    <property type="entry name" value="RIBOSOME QUALITY CONTROL COMPLEX SUBUNIT NEMF"/>
    <property type="match status" value="1"/>
</dbReference>
<dbReference type="GO" id="GO:0000049">
    <property type="term" value="F:tRNA binding"/>
    <property type="evidence" value="ECO:0007669"/>
    <property type="project" value="TreeGrafter"/>
</dbReference>
<dbReference type="GO" id="GO:0072344">
    <property type="term" value="P:rescue of stalled ribosome"/>
    <property type="evidence" value="ECO:0007669"/>
    <property type="project" value="TreeGrafter"/>
</dbReference>
<dbReference type="InterPro" id="IPR008532">
    <property type="entry name" value="NFACT_RNA-bd"/>
</dbReference>
<dbReference type="OrthoDB" id="9766163at2"/>
<reference evidence="3 4" key="1">
    <citation type="journal article" date="2012" name="BMC Genomics">
        <title>Genomic sequence analysis and characterization of Sneathia amnii sp. nov.</title>
        <authorList>
            <consortium name="Vaginal Microbiome Consortium (additional members)"/>
            <person name="Harwich M.D.Jr."/>
            <person name="Serrano M.G."/>
            <person name="Fettweis J.M."/>
            <person name="Alves J.M."/>
            <person name="Reimers M.A."/>
            <person name="Buck G.A."/>
            <person name="Jefferson K.K."/>
        </authorList>
    </citation>
    <scope>NUCLEOTIDE SEQUENCE [LARGE SCALE GENOMIC DNA]</scope>
    <source>
        <strain evidence="3 4">SN35</strain>
    </source>
</reference>
<dbReference type="Pfam" id="PF05670">
    <property type="entry name" value="NFACT-R_1"/>
    <property type="match status" value="1"/>
</dbReference>
<keyword evidence="4" id="KW-1185">Reference proteome</keyword>
<dbReference type="AlphaFoldDB" id="A0A0E3ZA84"/>
<keyword evidence="1" id="KW-0175">Coiled coil</keyword>
<name>A0A0E3ZA84_9FUSO</name>
<sequence length="485" mass="57115">MIYLDTVGIKFLSRELNEIFKGNKIGKIVAYDKNSFSIFCGKKDLYFENKEVAIVFSKDEKLRNTEYTSSFILQLKKYIQGGLIKDIYSRPSDRIIIVDIEKMDITGDILNYRLIYELLGKEVNVLLVNEDSVIITNMFTNMNAKRKQIKNSNYVFPQTVNKYGKYMVKLEKSKQEEFERSYKALIYENNMLTYNEFLDIPYTKYDSLNDSLNAYFKTNSELSLIENKKRPLLKYINKNILRLELIQNKIPIDLEKNKDYEEYKRKADILVSNLYKLKGKEEKIELFDYYNNKQIEIQLDSSLSPSKNVEKLYQKYAKCKRRQESLLKREEDIKEELEYYKEQLHYTENETDILGLEEIEKELGIQGKDKLKSTKQSKRNLCKKEYNGAIIFIGRNSTENEKITFEIAKPNDYWFHIKDVPGSHILVKSDNITDDIIQYAAKLAVENSKNKISGTVDYCMKKFVKKIPGAKKGQVIYKNYKSINV</sequence>
<proteinExistence type="predicted"/>
<dbReference type="HOGENOM" id="CLU_022481_2_1_0"/>
<evidence type="ECO:0000313" key="3">
    <source>
        <dbReference type="EMBL" id="AKC95135.1"/>
    </source>
</evidence>
<dbReference type="KEGG" id="sns:VC03_00830"/>
<evidence type="ECO:0000259" key="2">
    <source>
        <dbReference type="Pfam" id="PF05670"/>
    </source>
</evidence>
<dbReference type="Gene3D" id="2.30.310.10">
    <property type="entry name" value="ibrinogen binding protein from staphylococcus aureus domain"/>
    <property type="match status" value="1"/>
</dbReference>
<organism evidence="3 4">
    <name type="scientific">Sneathia vaginalis</name>
    <dbReference type="NCBI Taxonomy" id="187101"/>
    <lineage>
        <taxon>Bacteria</taxon>
        <taxon>Fusobacteriati</taxon>
        <taxon>Fusobacteriota</taxon>
        <taxon>Fusobacteriia</taxon>
        <taxon>Fusobacteriales</taxon>
        <taxon>Leptotrichiaceae</taxon>
        <taxon>Sneathia</taxon>
    </lineage>
</organism>
<dbReference type="Pfam" id="PF05833">
    <property type="entry name" value="NFACT_N"/>
    <property type="match status" value="2"/>
</dbReference>
<evidence type="ECO:0000256" key="1">
    <source>
        <dbReference type="SAM" id="Coils"/>
    </source>
</evidence>
<gene>
    <name evidence="3" type="ORF">VC03_00830</name>
</gene>
<dbReference type="STRING" id="187101.VC03_00830"/>
<dbReference type="GO" id="GO:0043023">
    <property type="term" value="F:ribosomal large subunit binding"/>
    <property type="evidence" value="ECO:0007669"/>
    <property type="project" value="TreeGrafter"/>
</dbReference>
<accession>A0A0E3ZA84</accession>
<dbReference type="EMBL" id="CP011280">
    <property type="protein sequence ID" value="AKC95135.1"/>
    <property type="molecule type" value="Genomic_DNA"/>
</dbReference>
<feature type="coiled-coil region" evidence="1">
    <location>
        <begin position="323"/>
        <end position="350"/>
    </location>
</feature>
<dbReference type="PATRIC" id="fig|1069640.6.peg.158"/>
<dbReference type="InterPro" id="IPR051608">
    <property type="entry name" value="RQC_Subunit_NEMF"/>
</dbReference>
<protein>
    <recommendedName>
        <fullName evidence="2">NFACT RNA-binding domain-containing protein</fullName>
    </recommendedName>
</protein>
<dbReference type="GO" id="GO:1990112">
    <property type="term" value="C:RQC complex"/>
    <property type="evidence" value="ECO:0007669"/>
    <property type="project" value="TreeGrafter"/>
</dbReference>
<evidence type="ECO:0000313" key="4">
    <source>
        <dbReference type="Proteomes" id="UP000033103"/>
    </source>
</evidence>
<dbReference type="Proteomes" id="UP000033103">
    <property type="component" value="Chromosome"/>
</dbReference>
<dbReference type="RefSeq" id="WP_046328241.1">
    <property type="nucleotide sequence ID" value="NZ_CP011280.1"/>
</dbReference>
<feature type="domain" description="NFACT RNA-binding" evidence="2">
    <location>
        <begin position="386"/>
        <end position="478"/>
    </location>
</feature>